<evidence type="ECO:0000313" key="4">
    <source>
        <dbReference type="Proteomes" id="UP000176562"/>
    </source>
</evidence>
<gene>
    <name evidence="3" type="ORF">LPB142_08475</name>
</gene>
<evidence type="ECO:0000313" key="3">
    <source>
        <dbReference type="EMBL" id="AOZ69342.1"/>
    </source>
</evidence>
<reference evidence="3 4" key="1">
    <citation type="submission" date="2016-10" db="EMBL/GenBank/DDBJ databases">
        <title>Rhodobacter sp. LPB0142, isolated from sea water.</title>
        <authorList>
            <person name="Kim E."/>
            <person name="Yi H."/>
        </authorList>
    </citation>
    <scope>NUCLEOTIDE SEQUENCE [LARGE SCALE GENOMIC DNA]</scope>
    <source>
        <strain evidence="3 4">LPB0142</strain>
    </source>
</reference>
<keyword evidence="1" id="KW-0812">Transmembrane</keyword>
<dbReference type="RefSeq" id="WP_071166107.1">
    <property type="nucleotide sequence ID" value="NZ_CP017781.1"/>
</dbReference>
<keyword evidence="1" id="KW-0472">Membrane</keyword>
<dbReference type="AlphaFoldDB" id="A0A1D9MBV6"/>
<keyword evidence="4" id="KW-1185">Reference proteome</keyword>
<organism evidence="3 4">
    <name type="scientific">Rhodobacter xanthinilyticus</name>
    <dbReference type="NCBI Taxonomy" id="1850250"/>
    <lineage>
        <taxon>Bacteria</taxon>
        <taxon>Pseudomonadati</taxon>
        <taxon>Pseudomonadota</taxon>
        <taxon>Alphaproteobacteria</taxon>
        <taxon>Rhodobacterales</taxon>
        <taxon>Rhodobacter group</taxon>
        <taxon>Rhodobacter</taxon>
    </lineage>
</organism>
<sequence length="134" mass="14023">MPQFGLLSKRFGADESGAATIEFVIWLPFLLVLLFLSVNAAVLMHTQTLLYDAARDAARQVATGAATTAEAASAAQARFQAAMGVSADVAISGEFVRADLSVPYTKVLVLGGPMAGDWTLGAAVTMWVEQDDAS</sequence>
<feature type="transmembrane region" description="Helical" evidence="1">
    <location>
        <begin position="23"/>
        <end position="43"/>
    </location>
</feature>
<dbReference type="Proteomes" id="UP000176562">
    <property type="component" value="Chromosome"/>
</dbReference>
<keyword evidence="1" id="KW-1133">Transmembrane helix</keyword>
<feature type="domain" description="TadE-like" evidence="2">
    <location>
        <begin position="17"/>
        <end position="59"/>
    </location>
</feature>
<proteinExistence type="predicted"/>
<dbReference type="Pfam" id="PF07811">
    <property type="entry name" value="TadE"/>
    <property type="match status" value="1"/>
</dbReference>
<name>A0A1D9MBV6_9RHOB</name>
<evidence type="ECO:0000259" key="2">
    <source>
        <dbReference type="Pfam" id="PF07811"/>
    </source>
</evidence>
<accession>A0A1D9MBV6</accession>
<protein>
    <recommendedName>
        <fullName evidence="2">TadE-like domain-containing protein</fullName>
    </recommendedName>
</protein>
<dbReference type="STRING" id="1850250.LPB142_08475"/>
<dbReference type="KEGG" id="rhp:LPB142_08475"/>
<dbReference type="EMBL" id="CP017781">
    <property type="protein sequence ID" value="AOZ69342.1"/>
    <property type="molecule type" value="Genomic_DNA"/>
</dbReference>
<dbReference type="InterPro" id="IPR012495">
    <property type="entry name" value="TadE-like_dom"/>
</dbReference>
<evidence type="ECO:0000256" key="1">
    <source>
        <dbReference type="SAM" id="Phobius"/>
    </source>
</evidence>